<evidence type="ECO:0000313" key="3">
    <source>
        <dbReference type="EMBL" id="KAF6229071.1"/>
    </source>
</evidence>
<dbReference type="PANTHER" id="PTHR33365:SF4">
    <property type="entry name" value="CYCLOCHLOROTINE BIOSYNTHESIS PROTEIN O"/>
    <property type="match status" value="1"/>
</dbReference>
<comment type="caution">
    <text evidence="3">The sequence shown here is derived from an EMBL/GenBank/DDBJ whole genome shotgun (WGS) entry which is preliminary data.</text>
</comment>
<name>A0A8H6FID3_9LECA</name>
<dbReference type="InterPro" id="IPR021765">
    <property type="entry name" value="UstYa-like"/>
</dbReference>
<sequence>MSIAKHASGYPRTTQELYNSSKYAGHPLDPNVDEAWRLLLRPMDIRVTAAELARNNRTSVQLPRDRGYLAWLGVFHELHCLTGLKFAYKIMQKLLRQWKYKEQYFPNMTSAQAYDMDSHTGMMPTTTRNMSRTYEILDHCLDRIRATIICHPDIASLTTFFWGSGTKPTVDGTKTLHSCVDWDVLMDSIMGRAVSSEEVDTLVNPSL</sequence>
<evidence type="ECO:0000313" key="4">
    <source>
        <dbReference type="Proteomes" id="UP000593566"/>
    </source>
</evidence>
<dbReference type="Pfam" id="PF11807">
    <property type="entry name" value="UstYa"/>
    <property type="match status" value="1"/>
</dbReference>
<evidence type="ECO:0000256" key="1">
    <source>
        <dbReference type="ARBA" id="ARBA00004685"/>
    </source>
</evidence>
<proteinExistence type="inferred from homology"/>
<organism evidence="3 4">
    <name type="scientific">Letharia lupina</name>
    <dbReference type="NCBI Taxonomy" id="560253"/>
    <lineage>
        <taxon>Eukaryota</taxon>
        <taxon>Fungi</taxon>
        <taxon>Dikarya</taxon>
        <taxon>Ascomycota</taxon>
        <taxon>Pezizomycotina</taxon>
        <taxon>Lecanoromycetes</taxon>
        <taxon>OSLEUM clade</taxon>
        <taxon>Lecanoromycetidae</taxon>
        <taxon>Lecanorales</taxon>
        <taxon>Lecanorineae</taxon>
        <taxon>Parmeliaceae</taxon>
        <taxon>Letharia</taxon>
    </lineage>
</organism>
<keyword evidence="4" id="KW-1185">Reference proteome</keyword>
<gene>
    <name evidence="3" type="ORF">HO133_007185</name>
</gene>
<protein>
    <submittedName>
        <fullName evidence="3">Uncharacterized protein</fullName>
    </submittedName>
</protein>
<dbReference type="AlphaFoldDB" id="A0A8H6FID3"/>
<dbReference type="GeneID" id="59335585"/>
<comment type="pathway">
    <text evidence="1">Mycotoxin biosynthesis.</text>
</comment>
<dbReference type="PANTHER" id="PTHR33365">
    <property type="entry name" value="YALI0B05434P"/>
    <property type="match status" value="1"/>
</dbReference>
<reference evidence="3 4" key="1">
    <citation type="journal article" date="2020" name="Genomics">
        <title>Complete, high-quality genomes from long-read metagenomic sequencing of two wolf lichen thalli reveals enigmatic genome architecture.</title>
        <authorList>
            <person name="McKenzie S.K."/>
            <person name="Walston R.F."/>
            <person name="Allen J.L."/>
        </authorList>
    </citation>
    <scope>NUCLEOTIDE SEQUENCE [LARGE SCALE GENOMIC DNA]</scope>
    <source>
        <strain evidence="3">WasteWater1</strain>
    </source>
</reference>
<comment type="similarity">
    <text evidence="2">Belongs to the ustYa family.</text>
</comment>
<dbReference type="Proteomes" id="UP000593566">
    <property type="component" value="Unassembled WGS sequence"/>
</dbReference>
<dbReference type="EMBL" id="JACCJB010000003">
    <property type="protein sequence ID" value="KAF6229071.1"/>
    <property type="molecule type" value="Genomic_DNA"/>
</dbReference>
<dbReference type="GO" id="GO:0043386">
    <property type="term" value="P:mycotoxin biosynthetic process"/>
    <property type="evidence" value="ECO:0007669"/>
    <property type="project" value="InterPro"/>
</dbReference>
<evidence type="ECO:0000256" key="2">
    <source>
        <dbReference type="ARBA" id="ARBA00035112"/>
    </source>
</evidence>
<dbReference type="RefSeq" id="XP_037156713.1">
    <property type="nucleotide sequence ID" value="XM_037298078.1"/>
</dbReference>
<accession>A0A8H6FID3</accession>